<name>A0A1G9JI43_9ACTN</name>
<keyword evidence="3" id="KW-1185">Reference proteome</keyword>
<gene>
    <name evidence="2" type="ORF">SAMN05421806_1312</name>
</gene>
<dbReference type="InterPro" id="IPR045436">
    <property type="entry name" value="DUF6507"/>
</dbReference>
<feature type="region of interest" description="Disordered" evidence="1">
    <location>
        <begin position="43"/>
        <end position="71"/>
    </location>
</feature>
<evidence type="ECO:0000313" key="3">
    <source>
        <dbReference type="Proteomes" id="UP000199155"/>
    </source>
</evidence>
<organism evidence="2 3">
    <name type="scientific">Streptomyces indicus</name>
    <dbReference type="NCBI Taxonomy" id="417292"/>
    <lineage>
        <taxon>Bacteria</taxon>
        <taxon>Bacillati</taxon>
        <taxon>Actinomycetota</taxon>
        <taxon>Actinomycetes</taxon>
        <taxon>Kitasatosporales</taxon>
        <taxon>Streptomycetaceae</taxon>
        <taxon>Streptomyces</taxon>
    </lineage>
</organism>
<evidence type="ECO:0000313" key="2">
    <source>
        <dbReference type="EMBL" id="SDL36774.1"/>
    </source>
</evidence>
<reference evidence="2 3" key="1">
    <citation type="submission" date="2016-10" db="EMBL/GenBank/DDBJ databases">
        <authorList>
            <person name="de Groot N.N."/>
        </authorList>
    </citation>
    <scope>NUCLEOTIDE SEQUENCE [LARGE SCALE GENOMIC DNA]</scope>
    <source>
        <strain evidence="2 3">CGMCC 4.5727</strain>
    </source>
</reference>
<dbReference type="Proteomes" id="UP000199155">
    <property type="component" value="Unassembled WGS sequence"/>
</dbReference>
<proteinExistence type="predicted"/>
<dbReference type="STRING" id="417292.SAMN05421806_1312"/>
<dbReference type="OrthoDB" id="3389929at2"/>
<dbReference type="Pfam" id="PF20117">
    <property type="entry name" value="DUF6507"/>
    <property type="match status" value="1"/>
</dbReference>
<dbReference type="AlphaFoldDB" id="A0A1G9JI43"/>
<dbReference type="RefSeq" id="WP_093618069.1">
    <property type="nucleotide sequence ID" value="NZ_FNFF01000031.1"/>
</dbReference>
<protein>
    <submittedName>
        <fullName evidence="2">Uncharacterized protein</fullName>
    </submittedName>
</protein>
<sequence length="142" mass="14620">MTGWDIRPQGVQGQLGKTATQAGELEKALTSLLTHLQEAAQAAGTAVPGSQAMSTVPGSRGPDNSPLTQKALGPVAAGIGAFVDGKKKDLTSMAENVEASMTGAALATREYVEGDLETAKQAQDAARTMNLDVLRDLRGDAK</sequence>
<dbReference type="EMBL" id="FNFF01000031">
    <property type="protein sequence ID" value="SDL36774.1"/>
    <property type="molecule type" value="Genomic_DNA"/>
</dbReference>
<accession>A0A1G9JI43</accession>
<evidence type="ECO:0000256" key="1">
    <source>
        <dbReference type="SAM" id="MobiDB-lite"/>
    </source>
</evidence>